<sequence length="433" mass="47812">MSNVQFSSIPLADIFLDNENPRHDPIDAEPDIIAKLVADEKVLSLASSIATHGTSPLERLAVVSHTTQKNKFIVVEGNRRLCALKLLMDPHRAPSAQTRRALEGYKASGIPVAVKIEVAIFPSRAAARYWLSLRHEGELGGVGTRPWKPNEKARFNAQGSPTSNPNTQALALLDYAEQSGIISSQQKKEIPLTTVTRYLSNPVVRSTFGLTNSRDLTIDVEQTAFDGVVGKFLEDAASGDANSRTNSAERKKYAQELQKAGIAPKERISAPVLAIPTSTENKVKERRTTRHPGKRPYIIPSEFKLKIKDNILRRVYEELRKLDPDTYPFAGGYLLRAFVEKVAFEFAKQRGKGTNGQKLHQVIQTCCDELRADGATNRQLKPLSVMSTNVHSSTSPDTLGASVHLTLIPTGDSLRAQWEELEGGLQLMLDRMK</sequence>
<evidence type="ECO:0000313" key="2">
    <source>
        <dbReference type="Proteomes" id="UP000320455"/>
    </source>
</evidence>
<evidence type="ECO:0008006" key="3">
    <source>
        <dbReference type="Google" id="ProtNLM"/>
    </source>
</evidence>
<organism evidence="1 2">
    <name type="scientific">Xanthomonas vasicola</name>
    <dbReference type="NCBI Taxonomy" id="56459"/>
    <lineage>
        <taxon>Bacteria</taxon>
        <taxon>Pseudomonadati</taxon>
        <taxon>Pseudomonadota</taxon>
        <taxon>Gammaproteobacteria</taxon>
        <taxon>Lysobacterales</taxon>
        <taxon>Lysobacteraceae</taxon>
        <taxon>Xanthomonas</taxon>
    </lineage>
</organism>
<accession>A0ABD7S3W7</accession>
<keyword evidence="2" id="KW-1185">Reference proteome</keyword>
<dbReference type="EMBL" id="VOCK01000085">
    <property type="protein sequence ID" value="TWQ49079.1"/>
    <property type="molecule type" value="Genomic_DNA"/>
</dbReference>
<protein>
    <recommendedName>
        <fullName evidence="3">ParB/Sulfiredoxin domain-containing protein</fullName>
    </recommendedName>
</protein>
<reference evidence="2" key="1">
    <citation type="journal article" date="2020" name="Phytopathology">
        <title>Genomic acquisitions in emerging populations of Xanthomonas vasicola pv. vasculorum infecting corn in the U.S. and Argentina.</title>
        <authorList>
            <person name="Perez-Quintero A.L."/>
        </authorList>
    </citation>
    <scope>NUCLEOTIDE SEQUENCE [LARGE SCALE GENOMIC DNA]</scope>
    <source>
        <strain evidence="2">Xvh-L</strain>
    </source>
</reference>
<dbReference type="Proteomes" id="UP000320455">
    <property type="component" value="Unassembled WGS sequence"/>
</dbReference>
<proteinExistence type="predicted"/>
<evidence type="ECO:0000313" key="1">
    <source>
        <dbReference type="EMBL" id="TWQ49079.1"/>
    </source>
</evidence>
<name>A0ABD7S3W7_XANVA</name>
<gene>
    <name evidence="1" type="ORF">FQK01_22670</name>
</gene>
<dbReference type="AlphaFoldDB" id="A0ABD7S3W7"/>
<comment type="caution">
    <text evidence="1">The sequence shown here is derived from an EMBL/GenBank/DDBJ whole genome shotgun (WGS) entry which is preliminary data.</text>
</comment>
<dbReference type="RefSeq" id="WP_134811007.1">
    <property type="nucleotide sequence ID" value="NZ_JAUPCI020000062.1"/>
</dbReference>